<gene>
    <name evidence="1" type="ORF">IFR04_010211</name>
</gene>
<name>A0A8H7TD36_9HELO</name>
<proteinExistence type="predicted"/>
<keyword evidence="2" id="KW-1185">Reference proteome</keyword>
<dbReference type="Proteomes" id="UP000664132">
    <property type="component" value="Unassembled WGS sequence"/>
</dbReference>
<sequence length="204" mass="22032">MAQLSLYSSFDTGDHSTGYRFFIRTVIEHPTLALMVQSIAVRFLFQGSGSDIAPANVPGRELGAVDIEAPYFQTRLYVLSVIEEASLQSSALPHRFSLLQTLRARHGDTEDGFSLRFYAPFLCLPSLREIEGYAVSSERLPGDQWPTASSGVKDITLSYSDITEGSLACLVGACKALKTLTCEWGPSTVGGSIFAIEGIGAALQ</sequence>
<comment type="caution">
    <text evidence="1">The sequence shown here is derived from an EMBL/GenBank/DDBJ whole genome shotgun (WGS) entry which is preliminary data.</text>
</comment>
<dbReference type="EMBL" id="JAFJYH010000179">
    <property type="protein sequence ID" value="KAG4416631.1"/>
    <property type="molecule type" value="Genomic_DNA"/>
</dbReference>
<reference evidence="1" key="1">
    <citation type="submission" date="2021-02" db="EMBL/GenBank/DDBJ databases">
        <title>Genome sequence Cadophora malorum strain M34.</title>
        <authorList>
            <person name="Stefanovic E."/>
            <person name="Vu D."/>
            <person name="Scully C."/>
            <person name="Dijksterhuis J."/>
            <person name="Roader J."/>
            <person name="Houbraken J."/>
        </authorList>
    </citation>
    <scope>NUCLEOTIDE SEQUENCE</scope>
    <source>
        <strain evidence="1">M34</strain>
    </source>
</reference>
<dbReference type="OrthoDB" id="3500415at2759"/>
<evidence type="ECO:0000313" key="2">
    <source>
        <dbReference type="Proteomes" id="UP000664132"/>
    </source>
</evidence>
<dbReference type="AlphaFoldDB" id="A0A8H7TD36"/>
<protein>
    <submittedName>
        <fullName evidence="1">Uncharacterized protein</fullName>
    </submittedName>
</protein>
<organism evidence="1 2">
    <name type="scientific">Cadophora malorum</name>
    <dbReference type="NCBI Taxonomy" id="108018"/>
    <lineage>
        <taxon>Eukaryota</taxon>
        <taxon>Fungi</taxon>
        <taxon>Dikarya</taxon>
        <taxon>Ascomycota</taxon>
        <taxon>Pezizomycotina</taxon>
        <taxon>Leotiomycetes</taxon>
        <taxon>Helotiales</taxon>
        <taxon>Ploettnerulaceae</taxon>
        <taxon>Cadophora</taxon>
    </lineage>
</organism>
<accession>A0A8H7TD36</accession>
<evidence type="ECO:0000313" key="1">
    <source>
        <dbReference type="EMBL" id="KAG4416631.1"/>
    </source>
</evidence>